<dbReference type="PANTHER" id="PTHR46588">
    <property type="entry name" value="SERINE/THREONINE/TYROSINE-INTERACTING PROTEIN"/>
    <property type="match status" value="1"/>
</dbReference>
<keyword evidence="3" id="KW-0904">Protein phosphatase</keyword>
<dbReference type="SUPFAM" id="SSF52799">
    <property type="entry name" value="(Phosphotyrosine protein) phosphatases II"/>
    <property type="match status" value="1"/>
</dbReference>
<dbReference type="GO" id="GO:0062026">
    <property type="term" value="P:negative regulation of SCF-dependent proteasomal ubiquitin-dependent catabolic process"/>
    <property type="evidence" value="ECO:0007669"/>
    <property type="project" value="TreeGrafter"/>
</dbReference>
<dbReference type="InterPro" id="IPR000340">
    <property type="entry name" value="Dual-sp_phosphatase_cat-dom"/>
</dbReference>
<evidence type="ECO:0000256" key="2">
    <source>
        <dbReference type="ARBA" id="ARBA00022801"/>
    </source>
</evidence>
<dbReference type="GO" id="GO:1990444">
    <property type="term" value="F:F-box domain binding"/>
    <property type="evidence" value="ECO:0007669"/>
    <property type="project" value="TreeGrafter"/>
</dbReference>
<accession>A0A6T8HEZ6</accession>
<dbReference type="EMBL" id="HBFX01046741">
    <property type="protein sequence ID" value="CAD8977113.1"/>
    <property type="molecule type" value="Transcribed_RNA"/>
</dbReference>
<dbReference type="InterPro" id="IPR052449">
    <property type="entry name" value="STYX-Interacting_Phosphatase"/>
</dbReference>
<sequence>MSLGQPIDRMEWTYEMRRQMQEILPSVFLGPYGAAKDKEALTAKGVTHVLTVRSTLERRLDPKFPDELKYHIVEVPEGPTENLILYFTECNKCIQQALAEGGKILVHCNAGLSRSAAVVCAYVMESLWIPYTDAIQHVQCRRCCIHISEALLNQLREFEAIYQNRTAAPFRDGWDGKKRAHERDDDGDMVME</sequence>
<dbReference type="Pfam" id="PF00782">
    <property type="entry name" value="DSPc"/>
    <property type="match status" value="1"/>
</dbReference>
<evidence type="ECO:0000259" key="5">
    <source>
        <dbReference type="PROSITE" id="PS50054"/>
    </source>
</evidence>
<protein>
    <recommendedName>
        <fullName evidence="8">Protein-tyrosine-phosphatase</fullName>
    </recommendedName>
</protein>
<feature type="domain" description="Tyrosine specific protein phosphatases" evidence="6">
    <location>
        <begin position="85"/>
        <end position="142"/>
    </location>
</feature>
<evidence type="ECO:0000256" key="3">
    <source>
        <dbReference type="ARBA" id="ARBA00022912"/>
    </source>
</evidence>
<dbReference type="AlphaFoldDB" id="A0A6T8HEZ6"/>
<name>A0A6T8HEZ6_HEMAN</name>
<dbReference type="PROSITE" id="PS50054">
    <property type="entry name" value="TYR_PHOSPHATASE_DUAL"/>
    <property type="match status" value="1"/>
</dbReference>
<comment type="similarity">
    <text evidence="1">Belongs to the protein-tyrosine phosphatase family. Non-receptor class subfamily.</text>
</comment>
<organism evidence="7">
    <name type="scientific">Hemiselmis andersenii</name>
    <name type="common">Cryptophyte alga</name>
    <dbReference type="NCBI Taxonomy" id="464988"/>
    <lineage>
        <taxon>Eukaryota</taxon>
        <taxon>Cryptophyceae</taxon>
        <taxon>Cryptomonadales</taxon>
        <taxon>Hemiselmidaceae</taxon>
        <taxon>Hemiselmis</taxon>
    </lineage>
</organism>
<evidence type="ECO:0008006" key="8">
    <source>
        <dbReference type="Google" id="ProtNLM"/>
    </source>
</evidence>
<dbReference type="Gene3D" id="3.90.190.10">
    <property type="entry name" value="Protein tyrosine phosphatase superfamily"/>
    <property type="match status" value="1"/>
</dbReference>
<feature type="region of interest" description="Disordered" evidence="4">
    <location>
        <begin position="173"/>
        <end position="192"/>
    </location>
</feature>
<feature type="compositionally biased region" description="Basic and acidic residues" evidence="4">
    <location>
        <begin position="173"/>
        <end position="184"/>
    </location>
</feature>
<dbReference type="InterPro" id="IPR029021">
    <property type="entry name" value="Prot-tyrosine_phosphatase-like"/>
</dbReference>
<dbReference type="InterPro" id="IPR000387">
    <property type="entry name" value="Tyr_Pase_dom"/>
</dbReference>
<dbReference type="GO" id="GO:0005654">
    <property type="term" value="C:nucleoplasm"/>
    <property type="evidence" value="ECO:0007669"/>
    <property type="project" value="TreeGrafter"/>
</dbReference>
<dbReference type="InterPro" id="IPR016130">
    <property type="entry name" value="Tyr_Pase_AS"/>
</dbReference>
<dbReference type="InterPro" id="IPR020422">
    <property type="entry name" value="TYR_PHOSPHATASE_DUAL_dom"/>
</dbReference>
<dbReference type="GO" id="GO:0004721">
    <property type="term" value="F:phosphoprotein phosphatase activity"/>
    <property type="evidence" value="ECO:0007669"/>
    <property type="project" value="UniProtKB-KW"/>
</dbReference>
<dbReference type="PROSITE" id="PS50056">
    <property type="entry name" value="TYR_PHOSPHATASE_2"/>
    <property type="match status" value="1"/>
</dbReference>
<gene>
    <name evidence="7" type="ORF">HAND00432_LOCUS28121</name>
</gene>
<reference evidence="7" key="1">
    <citation type="submission" date="2021-01" db="EMBL/GenBank/DDBJ databases">
        <authorList>
            <person name="Corre E."/>
            <person name="Pelletier E."/>
            <person name="Niang G."/>
            <person name="Scheremetjew M."/>
            <person name="Finn R."/>
            <person name="Kale V."/>
            <person name="Holt S."/>
            <person name="Cochrane G."/>
            <person name="Meng A."/>
            <person name="Brown T."/>
            <person name="Cohen L."/>
        </authorList>
    </citation>
    <scope>NUCLEOTIDE SEQUENCE</scope>
    <source>
        <strain evidence="7">CCMP644</strain>
    </source>
</reference>
<dbReference type="SMART" id="SM00195">
    <property type="entry name" value="DSPc"/>
    <property type="match status" value="1"/>
</dbReference>
<evidence type="ECO:0000256" key="1">
    <source>
        <dbReference type="ARBA" id="ARBA00009649"/>
    </source>
</evidence>
<evidence type="ECO:0000259" key="6">
    <source>
        <dbReference type="PROSITE" id="PS50056"/>
    </source>
</evidence>
<proteinExistence type="inferred from homology"/>
<dbReference type="GO" id="GO:0070372">
    <property type="term" value="P:regulation of ERK1 and ERK2 cascade"/>
    <property type="evidence" value="ECO:0007669"/>
    <property type="project" value="TreeGrafter"/>
</dbReference>
<feature type="domain" description="Tyrosine-protein phosphatase" evidence="5">
    <location>
        <begin position="19"/>
        <end position="164"/>
    </location>
</feature>
<evidence type="ECO:0000256" key="4">
    <source>
        <dbReference type="SAM" id="MobiDB-lite"/>
    </source>
</evidence>
<evidence type="ECO:0000313" key="7">
    <source>
        <dbReference type="EMBL" id="CAD8977113.1"/>
    </source>
</evidence>
<dbReference type="GO" id="GO:0005737">
    <property type="term" value="C:cytoplasm"/>
    <property type="evidence" value="ECO:0007669"/>
    <property type="project" value="TreeGrafter"/>
</dbReference>
<dbReference type="PROSITE" id="PS00383">
    <property type="entry name" value="TYR_PHOSPHATASE_1"/>
    <property type="match status" value="1"/>
</dbReference>
<dbReference type="PANTHER" id="PTHR46588:SF1">
    <property type="entry name" value="SERINE_THREONINE_TYROSINE-INTERACTING PROTEIN"/>
    <property type="match status" value="1"/>
</dbReference>
<keyword evidence="2" id="KW-0378">Hydrolase</keyword>